<dbReference type="Proteomes" id="UP001500888">
    <property type="component" value="Unassembled WGS sequence"/>
</dbReference>
<evidence type="ECO:0000256" key="1">
    <source>
        <dbReference type="SAM" id="MobiDB-lite"/>
    </source>
</evidence>
<dbReference type="RefSeq" id="WP_344953916.1">
    <property type="nucleotide sequence ID" value="NZ_BAAAZR010000066.1"/>
</dbReference>
<comment type="caution">
    <text evidence="3">The sequence shown here is derived from an EMBL/GenBank/DDBJ whole genome shotgun (WGS) entry which is preliminary data.</text>
</comment>
<proteinExistence type="predicted"/>
<keyword evidence="2" id="KW-0472">Membrane</keyword>
<evidence type="ECO:0000313" key="4">
    <source>
        <dbReference type="Proteomes" id="UP001500888"/>
    </source>
</evidence>
<evidence type="ECO:0000256" key="2">
    <source>
        <dbReference type="SAM" id="Phobius"/>
    </source>
</evidence>
<keyword evidence="4" id="KW-1185">Reference proteome</keyword>
<gene>
    <name evidence="3" type="ORF">GCM10022226_83290</name>
</gene>
<evidence type="ECO:0000313" key="3">
    <source>
        <dbReference type="EMBL" id="GAA3846985.1"/>
    </source>
</evidence>
<evidence type="ECO:0008006" key="5">
    <source>
        <dbReference type="Google" id="ProtNLM"/>
    </source>
</evidence>
<sequence length="181" mass="21530">MESYERAARRLMLAYPPRYRQYRGDELLATLNDLAEPGQTRPALRDSLDVIRGGIILRLREHPRLGPWLRYRLLEQRLPYEYRWWARDDLLEKHRARRILIFSLVMNSPWLVSSWVGNSWGDHWLQLLIGFTGSWVIGWLRDTRLRRRLLAKHEFDLDGTPFPSEPRDEPPSPSRASDTAR</sequence>
<name>A0ABP7JKA7_9ACTN</name>
<dbReference type="EMBL" id="BAAAZR010000066">
    <property type="protein sequence ID" value="GAA3846985.1"/>
    <property type="molecule type" value="Genomic_DNA"/>
</dbReference>
<accession>A0ABP7JKA7</accession>
<keyword evidence="2" id="KW-1133">Transmembrane helix</keyword>
<protein>
    <recommendedName>
        <fullName evidence="5">2TM domain-containing protein</fullName>
    </recommendedName>
</protein>
<feature type="transmembrane region" description="Helical" evidence="2">
    <location>
        <begin position="123"/>
        <end position="140"/>
    </location>
</feature>
<feature type="transmembrane region" description="Helical" evidence="2">
    <location>
        <begin position="99"/>
        <end position="117"/>
    </location>
</feature>
<organism evidence="3 4">
    <name type="scientific">Sphaerisporangium flaviroseum</name>
    <dbReference type="NCBI Taxonomy" id="509199"/>
    <lineage>
        <taxon>Bacteria</taxon>
        <taxon>Bacillati</taxon>
        <taxon>Actinomycetota</taxon>
        <taxon>Actinomycetes</taxon>
        <taxon>Streptosporangiales</taxon>
        <taxon>Streptosporangiaceae</taxon>
        <taxon>Sphaerisporangium</taxon>
    </lineage>
</organism>
<reference evidence="4" key="1">
    <citation type="journal article" date="2019" name="Int. J. Syst. Evol. Microbiol.">
        <title>The Global Catalogue of Microorganisms (GCM) 10K type strain sequencing project: providing services to taxonomists for standard genome sequencing and annotation.</title>
        <authorList>
            <consortium name="The Broad Institute Genomics Platform"/>
            <consortium name="The Broad Institute Genome Sequencing Center for Infectious Disease"/>
            <person name="Wu L."/>
            <person name="Ma J."/>
        </authorList>
    </citation>
    <scope>NUCLEOTIDE SEQUENCE [LARGE SCALE GENOMIC DNA]</scope>
    <source>
        <strain evidence="4">JCM 16908</strain>
    </source>
</reference>
<keyword evidence="2" id="KW-0812">Transmembrane</keyword>
<feature type="region of interest" description="Disordered" evidence="1">
    <location>
        <begin position="156"/>
        <end position="181"/>
    </location>
</feature>